<evidence type="ECO:0000256" key="10">
    <source>
        <dbReference type="ARBA" id="ARBA00038367"/>
    </source>
</evidence>
<comment type="similarity">
    <text evidence="10">Belongs to the EPSP synthase family. MurA subfamily.</text>
</comment>
<reference evidence="17" key="2">
    <citation type="submission" date="2021-04" db="EMBL/GenBank/DDBJ databases">
        <authorList>
            <person name="Gilroy R."/>
        </authorList>
    </citation>
    <scope>NUCLEOTIDE SEQUENCE</scope>
    <source>
        <strain evidence="17">ChiBcec8-13705</strain>
    </source>
</reference>
<dbReference type="GO" id="GO:0051301">
    <property type="term" value="P:cell division"/>
    <property type="evidence" value="ECO:0007669"/>
    <property type="project" value="UniProtKB-KW"/>
</dbReference>
<evidence type="ECO:0000256" key="4">
    <source>
        <dbReference type="ARBA" id="ARBA00022618"/>
    </source>
</evidence>
<dbReference type="Pfam" id="PF00275">
    <property type="entry name" value="EPSP_synthase"/>
    <property type="match status" value="1"/>
</dbReference>
<dbReference type="InterPro" id="IPR001986">
    <property type="entry name" value="Enolpyruvate_Tfrase_dom"/>
</dbReference>
<protein>
    <recommendedName>
        <fullName evidence="12">UDP-N-acetylglucosamine 1-carboxyvinyltransferase</fullName>
        <ecNumber evidence="11">2.5.1.7</ecNumber>
    </recommendedName>
    <alternativeName>
        <fullName evidence="13">Enoylpyruvate transferase</fullName>
    </alternativeName>
    <alternativeName>
        <fullName evidence="14">UDP-N-acetylglucosamine enolpyruvyl transferase</fullName>
    </alternativeName>
</protein>
<comment type="subcellular location">
    <subcellularLocation>
        <location evidence="1">Cytoplasm</location>
    </subcellularLocation>
</comment>
<comment type="caution">
    <text evidence="17">The sequence shown here is derived from an EMBL/GenBank/DDBJ whole genome shotgun (WGS) entry which is preliminary data.</text>
</comment>
<keyword evidence="9" id="KW-0961">Cell wall biogenesis/degradation</keyword>
<comment type="pathway">
    <text evidence="2">Cell wall biogenesis; peptidoglycan biosynthesis.</text>
</comment>
<keyword evidence="4" id="KW-0132">Cell division</keyword>
<dbReference type="Gene3D" id="3.65.10.10">
    <property type="entry name" value="Enolpyruvate transferase domain"/>
    <property type="match status" value="2"/>
</dbReference>
<dbReference type="SUPFAM" id="SSF55205">
    <property type="entry name" value="EPT/RTPC-like"/>
    <property type="match status" value="1"/>
</dbReference>
<evidence type="ECO:0000256" key="3">
    <source>
        <dbReference type="ARBA" id="ARBA00022490"/>
    </source>
</evidence>
<proteinExistence type="inferred from homology"/>
<evidence type="ECO:0000256" key="6">
    <source>
        <dbReference type="ARBA" id="ARBA00022960"/>
    </source>
</evidence>
<evidence type="ECO:0000313" key="18">
    <source>
        <dbReference type="Proteomes" id="UP000886803"/>
    </source>
</evidence>
<evidence type="ECO:0000256" key="7">
    <source>
        <dbReference type="ARBA" id="ARBA00022984"/>
    </source>
</evidence>
<dbReference type="EC" id="2.5.1.7" evidence="11"/>
<dbReference type="AlphaFoldDB" id="A0A9D2M5T1"/>
<evidence type="ECO:0000256" key="8">
    <source>
        <dbReference type="ARBA" id="ARBA00023306"/>
    </source>
</evidence>
<dbReference type="InterPro" id="IPR050068">
    <property type="entry name" value="MurA_subfamily"/>
</dbReference>
<dbReference type="InterPro" id="IPR036968">
    <property type="entry name" value="Enolpyruvate_Tfrase_sf"/>
</dbReference>
<evidence type="ECO:0000256" key="13">
    <source>
        <dbReference type="ARBA" id="ARBA00042443"/>
    </source>
</evidence>
<dbReference type="GO" id="GO:0008360">
    <property type="term" value="P:regulation of cell shape"/>
    <property type="evidence" value="ECO:0007669"/>
    <property type="project" value="UniProtKB-KW"/>
</dbReference>
<dbReference type="NCBIfam" id="NF006873">
    <property type="entry name" value="PRK09369.1"/>
    <property type="match status" value="1"/>
</dbReference>
<evidence type="ECO:0000256" key="15">
    <source>
        <dbReference type="ARBA" id="ARBA00047527"/>
    </source>
</evidence>
<evidence type="ECO:0000313" key="17">
    <source>
        <dbReference type="EMBL" id="HJB41970.1"/>
    </source>
</evidence>
<name>A0A9D2M5T1_9FIRM</name>
<keyword evidence="8" id="KW-0131">Cell cycle</keyword>
<dbReference type="GO" id="GO:0009252">
    <property type="term" value="P:peptidoglycan biosynthetic process"/>
    <property type="evidence" value="ECO:0007669"/>
    <property type="project" value="UniProtKB-KW"/>
</dbReference>
<reference evidence="17" key="1">
    <citation type="journal article" date="2021" name="PeerJ">
        <title>Extensive microbial diversity within the chicken gut microbiome revealed by metagenomics and culture.</title>
        <authorList>
            <person name="Gilroy R."/>
            <person name="Ravi A."/>
            <person name="Getino M."/>
            <person name="Pursley I."/>
            <person name="Horton D.L."/>
            <person name="Alikhan N.F."/>
            <person name="Baker D."/>
            <person name="Gharbi K."/>
            <person name="Hall N."/>
            <person name="Watson M."/>
            <person name="Adriaenssens E.M."/>
            <person name="Foster-Nyarko E."/>
            <person name="Jarju S."/>
            <person name="Secka A."/>
            <person name="Antonio M."/>
            <person name="Oren A."/>
            <person name="Chaudhuri R.R."/>
            <person name="La Ragione R."/>
            <person name="Hildebrand F."/>
            <person name="Pallen M.J."/>
        </authorList>
    </citation>
    <scope>NUCLEOTIDE SEQUENCE</scope>
    <source>
        <strain evidence="17">ChiBcec8-13705</strain>
    </source>
</reference>
<dbReference type="GO" id="GO:0071555">
    <property type="term" value="P:cell wall organization"/>
    <property type="evidence" value="ECO:0007669"/>
    <property type="project" value="UniProtKB-KW"/>
</dbReference>
<evidence type="ECO:0000256" key="11">
    <source>
        <dbReference type="ARBA" id="ARBA00039108"/>
    </source>
</evidence>
<evidence type="ECO:0000256" key="2">
    <source>
        <dbReference type="ARBA" id="ARBA00004752"/>
    </source>
</evidence>
<evidence type="ECO:0000256" key="12">
    <source>
        <dbReference type="ARBA" id="ARBA00039754"/>
    </source>
</evidence>
<dbReference type="InterPro" id="IPR013792">
    <property type="entry name" value="RNA3'P_cycl/enolpyr_Trfase_a/b"/>
</dbReference>
<comment type="catalytic activity">
    <reaction evidence="15">
        <text>phosphoenolpyruvate + UDP-N-acetyl-alpha-D-glucosamine = UDP-N-acetyl-3-O-(1-carboxyvinyl)-alpha-D-glucosamine + phosphate</text>
        <dbReference type="Rhea" id="RHEA:18681"/>
        <dbReference type="ChEBI" id="CHEBI:43474"/>
        <dbReference type="ChEBI" id="CHEBI:57705"/>
        <dbReference type="ChEBI" id="CHEBI:58702"/>
        <dbReference type="ChEBI" id="CHEBI:68483"/>
        <dbReference type="EC" id="2.5.1.7"/>
    </reaction>
</comment>
<dbReference type="GO" id="GO:0008760">
    <property type="term" value="F:UDP-N-acetylglucosamine 1-carboxyvinyltransferase activity"/>
    <property type="evidence" value="ECO:0007669"/>
    <property type="project" value="UniProtKB-EC"/>
</dbReference>
<organism evidence="17 18">
    <name type="scientific">Candidatus Gemmiger avicola</name>
    <dbReference type="NCBI Taxonomy" id="2838605"/>
    <lineage>
        <taxon>Bacteria</taxon>
        <taxon>Bacillati</taxon>
        <taxon>Bacillota</taxon>
        <taxon>Clostridia</taxon>
        <taxon>Eubacteriales</taxon>
        <taxon>Gemmiger</taxon>
    </lineage>
</organism>
<evidence type="ECO:0000256" key="14">
    <source>
        <dbReference type="ARBA" id="ARBA00042842"/>
    </source>
</evidence>
<evidence type="ECO:0000256" key="1">
    <source>
        <dbReference type="ARBA" id="ARBA00004496"/>
    </source>
</evidence>
<dbReference type="Proteomes" id="UP000886803">
    <property type="component" value="Unassembled WGS sequence"/>
</dbReference>
<feature type="domain" description="Enolpyruvate transferase" evidence="16">
    <location>
        <begin position="7"/>
        <end position="408"/>
    </location>
</feature>
<evidence type="ECO:0000259" key="16">
    <source>
        <dbReference type="Pfam" id="PF00275"/>
    </source>
</evidence>
<dbReference type="GO" id="GO:0005737">
    <property type="term" value="C:cytoplasm"/>
    <property type="evidence" value="ECO:0007669"/>
    <property type="project" value="UniProtKB-SubCell"/>
</dbReference>
<dbReference type="PANTHER" id="PTHR43783:SF1">
    <property type="entry name" value="UDP-N-ACETYLGLUCOSAMINE 1-CARBOXYVINYLTRANSFERASE"/>
    <property type="match status" value="1"/>
</dbReference>
<gene>
    <name evidence="17" type="ORF">H9945_05660</name>
</gene>
<accession>A0A9D2M5T1</accession>
<keyword evidence="7" id="KW-0573">Peptidoglycan synthesis</keyword>
<keyword evidence="5 17" id="KW-0808">Transferase</keyword>
<dbReference type="PANTHER" id="PTHR43783">
    <property type="entry name" value="UDP-N-ACETYLGLUCOSAMINE 1-CARBOXYVINYLTRANSFERASE"/>
    <property type="match status" value="1"/>
</dbReference>
<keyword evidence="3" id="KW-0963">Cytoplasm</keyword>
<keyword evidence="6" id="KW-0133">Cell shape</keyword>
<evidence type="ECO:0000256" key="5">
    <source>
        <dbReference type="ARBA" id="ARBA00022679"/>
    </source>
</evidence>
<sequence>METIAITGGRGLQGCIRPAAAKNSVLPLLAAALLCGEPCAVSGVPPLADVATSLALLRAVGAAPELQGDTIRLAPRPLCGDIPPAVAGAMRASVFYLAPLLIRAGAVTMPLPGGCRLGPRPIDIHLDGLAAMGASVQAGAQAVTLRRRGALHAVDYTLRLPSVGATLTLLMAAACAEGYTTLRGVAREPEIQDVAAFLNAAGAEIAGAGTPVLTIRGAGGLLPGGARHTPLPDRIAAATYASAVAIAGGQVTVEGCPPGHLGAFLQFLCRVGCRVTPQGEGFAVQRDPGRPLRGGVRLCTAAWPGFATDTAPLAAAVLLFAKGESAIHDALFQNRFACAEGFRALGAQVRAEGRDLAVRGGRPLHGAGLTAPDLRGGAALVLAALGAQGESLLRDAGHIRRGYADLPADLARLGACCRRLDDWNEDGQN</sequence>
<dbReference type="EMBL" id="DWYG01000089">
    <property type="protein sequence ID" value="HJB41970.1"/>
    <property type="molecule type" value="Genomic_DNA"/>
</dbReference>
<evidence type="ECO:0000256" key="9">
    <source>
        <dbReference type="ARBA" id="ARBA00023316"/>
    </source>
</evidence>